<reference evidence="2 3" key="1">
    <citation type="submission" date="2023-01" db="EMBL/GenBank/DDBJ databases">
        <title>Analysis of 21 Apiospora genomes using comparative genomics revels a genus with tremendous synthesis potential of carbohydrate active enzymes and secondary metabolites.</title>
        <authorList>
            <person name="Sorensen T."/>
        </authorList>
    </citation>
    <scope>NUCLEOTIDE SEQUENCE [LARGE SCALE GENOMIC DNA]</scope>
    <source>
        <strain evidence="2 3">CBS 83171</strain>
    </source>
</reference>
<comment type="caution">
    <text evidence="2">The sequence shown here is derived from an EMBL/GenBank/DDBJ whole genome shotgun (WGS) entry which is preliminary data.</text>
</comment>
<feature type="region of interest" description="Disordered" evidence="1">
    <location>
        <begin position="1145"/>
        <end position="1209"/>
    </location>
</feature>
<accession>A0ABR1UYS9</accession>
<evidence type="ECO:0000256" key="1">
    <source>
        <dbReference type="SAM" id="MobiDB-lite"/>
    </source>
</evidence>
<organism evidence="2 3">
    <name type="scientific">Apiospora saccharicola</name>
    <dbReference type="NCBI Taxonomy" id="335842"/>
    <lineage>
        <taxon>Eukaryota</taxon>
        <taxon>Fungi</taxon>
        <taxon>Dikarya</taxon>
        <taxon>Ascomycota</taxon>
        <taxon>Pezizomycotina</taxon>
        <taxon>Sordariomycetes</taxon>
        <taxon>Xylariomycetidae</taxon>
        <taxon>Amphisphaeriales</taxon>
        <taxon>Apiosporaceae</taxon>
        <taxon>Apiospora</taxon>
    </lineage>
</organism>
<evidence type="ECO:0000313" key="3">
    <source>
        <dbReference type="Proteomes" id="UP001446871"/>
    </source>
</evidence>
<name>A0ABR1UYS9_9PEZI</name>
<gene>
    <name evidence="2" type="ORF">PG996_008741</name>
</gene>
<feature type="compositionally biased region" description="Polar residues" evidence="1">
    <location>
        <begin position="1168"/>
        <end position="1183"/>
    </location>
</feature>
<feature type="compositionally biased region" description="Polar residues" evidence="1">
    <location>
        <begin position="1239"/>
        <end position="1254"/>
    </location>
</feature>
<feature type="compositionally biased region" description="Low complexity" evidence="1">
    <location>
        <begin position="1283"/>
        <end position="1293"/>
    </location>
</feature>
<feature type="compositionally biased region" description="Basic and acidic residues" evidence="1">
    <location>
        <begin position="1184"/>
        <end position="1200"/>
    </location>
</feature>
<evidence type="ECO:0000313" key="2">
    <source>
        <dbReference type="EMBL" id="KAK8064089.1"/>
    </source>
</evidence>
<feature type="compositionally biased region" description="Polar residues" evidence="1">
    <location>
        <begin position="1294"/>
        <end position="1304"/>
    </location>
</feature>
<evidence type="ECO:0008006" key="4">
    <source>
        <dbReference type="Google" id="ProtNLM"/>
    </source>
</evidence>
<keyword evidence="3" id="KW-1185">Reference proteome</keyword>
<feature type="region of interest" description="Disordered" evidence="1">
    <location>
        <begin position="1239"/>
        <end position="1310"/>
    </location>
</feature>
<sequence length="1310" mass="147233">METPNLGAPETQDLKIWRQYEQQLRELLVVKRLTLPRLMETMEAQYGWPRFKRREYIRAFKELNLSRNIPHEHWKVIDDQIRQRELEGKDTEVLMHGAVVSDKKLRKESIRHFYRNREKASGSFPSVNDINGLVIRTPPPLSPFSPSQDVKQTSSMVEPSSTASDGIFGLPAQLSPVTDLTNKSNADLVHPEHTHFRDQIMGNTDLPLNSIDHQSDSGYGSLDTGKNSKSGIMNGETPFEATLTTIDESGDQDEIQTVYSDTESIDDPAILDYIAVFADELVRSLPSGFDATEFERVSLRLDELLQAFSVIIGGDGSTPERRKLMYLVHRYRKKIIAELEQLYAEPPARHSVDPNQMSVEEKISVLWGERDENVAPMELDILPDVDITAADSNDEDDDNGNDDESLPDLDNYRAILYQTSAFQWLGSRVSAADRLDCPGPFNTQTQIRGLIMKAMVPQKRFSRTAIKQAEIEYRLDWNLCGFHIEQQYSCPVEDVLIQSITITGFGNDVQAVTCFAYIEQTWGDTGICLLHTLQRAVKDSLPVDQEYGHARLDATTTTEATIDVSYTRGDFVVVASGLPYPVAEIGEILAWLTAALRQSPERTTVAACRPVVSSVLPRTSGESIQLDDVGPITTGVCRIGVTFLPHDYEELDPSTRCWLRIFRNPVIVNGYPIPRRSQAGSGLEVSLQILISLANAKYMVAFNRRTQPFTGIYHNSDLSYISYEDPSVPRIRENESSLALNDERVLRSRHILGWCRNVSNFTGTRAANYDIKWSGLSNVNSSIVFDRVSVTAGKIANVGGSMTVGTKDNSEQISYEDDYLSTLILIRDRYFVFYDITAQQAWFVDGARAVLHLMRAFIRRSKNDVDLADHFIFDEDDLNEAPESHKGNAAFFVLSNPTNQLLRFWAKVEASTTEMSMKLGAKAEETIKLTAGHFCFKDRVMQICRVLQQITAHQDDIYTRDGFGFRVKASLRRHLVGFDFMDVATQAGTLWSVGHKISAKGQGWVDFARELHSVVLLGRDFGHLMKPKGQPCSRCMLNILHDPEPDLLHLTVRDMHNIMEKRRGPKKGSTWRIVGNIHWYVPDKLHEVCGCNIHFSKKRDRVQVFLPSRLPNLWGRSLRDPQPQDGGAILVGHSFAYPLRWGTRSVPEEGEPEVSDDDDDHIVLQDSGIGSRSSSHNTVSFESARSEHQSPPFEARRDYEDGPSSSTGLFMHENTRFLHQSRSSGTNPDTSNRELLASTGSSLAVSDSNTSYSPSYKGKGKETESVRSSSVETRFQTVGTATPGRPSSSRPSGNYTSQWLSYNKTKGRNK</sequence>
<dbReference type="EMBL" id="JAQQWM010000005">
    <property type="protein sequence ID" value="KAK8064089.1"/>
    <property type="molecule type" value="Genomic_DNA"/>
</dbReference>
<proteinExistence type="predicted"/>
<protein>
    <recommendedName>
        <fullName evidence="4">Clr5 domain-containing protein</fullName>
    </recommendedName>
</protein>
<dbReference type="Proteomes" id="UP001446871">
    <property type="component" value="Unassembled WGS sequence"/>
</dbReference>
<feature type="compositionally biased region" description="Acidic residues" evidence="1">
    <location>
        <begin position="1148"/>
        <end position="1160"/>
    </location>
</feature>